<dbReference type="PANTHER" id="PTHR30572:SF18">
    <property type="entry name" value="ABC-TYPE MACROLIDE FAMILY EXPORT SYSTEM PERMEASE COMPONENT 2"/>
    <property type="match status" value="1"/>
</dbReference>
<dbReference type="GO" id="GO:0005886">
    <property type="term" value="C:plasma membrane"/>
    <property type="evidence" value="ECO:0007669"/>
    <property type="project" value="UniProtKB-SubCell"/>
</dbReference>
<dbReference type="EMBL" id="JAAVXB010000011">
    <property type="protein sequence ID" value="NKF23997.1"/>
    <property type="molecule type" value="Genomic_DNA"/>
</dbReference>
<feature type="domain" description="ABC3 transporter permease C-terminal" evidence="7">
    <location>
        <begin position="311"/>
        <end position="425"/>
    </location>
</feature>
<reference evidence="9" key="1">
    <citation type="submission" date="2020-03" db="EMBL/GenBank/DDBJ databases">
        <title>Solimonas marina sp. nov., isolated from deep seawater of the Pacific Ocean.</title>
        <authorList>
            <person name="Liu X."/>
            <person name="Lai Q."/>
            <person name="Sun F."/>
            <person name="Gai Y."/>
            <person name="Li G."/>
            <person name="Shao Z."/>
        </authorList>
    </citation>
    <scope>NUCLEOTIDE SEQUENCE</scope>
    <source>
        <strain evidence="9">C16B3</strain>
    </source>
</reference>
<dbReference type="AlphaFoldDB" id="A0A969WBN9"/>
<dbReference type="RefSeq" id="WP_168149326.1">
    <property type="nucleotide sequence ID" value="NZ_JAAVXB010000011.1"/>
</dbReference>
<feature type="transmembrane region" description="Helical" evidence="6">
    <location>
        <begin position="309"/>
        <end position="332"/>
    </location>
</feature>
<evidence type="ECO:0000259" key="7">
    <source>
        <dbReference type="Pfam" id="PF02687"/>
    </source>
</evidence>
<feature type="transmembrane region" description="Helical" evidence="6">
    <location>
        <begin position="399"/>
        <end position="419"/>
    </location>
</feature>
<protein>
    <submittedName>
        <fullName evidence="9">FtsX-like permease family protein</fullName>
    </submittedName>
</protein>
<dbReference type="PANTHER" id="PTHR30572">
    <property type="entry name" value="MEMBRANE COMPONENT OF TRANSPORTER-RELATED"/>
    <property type="match status" value="1"/>
</dbReference>
<keyword evidence="5 6" id="KW-0472">Membrane</keyword>
<evidence type="ECO:0000313" key="9">
    <source>
        <dbReference type="EMBL" id="NKF23997.1"/>
    </source>
</evidence>
<dbReference type="Pfam" id="PF12704">
    <property type="entry name" value="MacB_PCD"/>
    <property type="match status" value="1"/>
</dbReference>
<feature type="transmembrane region" description="Helical" evidence="6">
    <location>
        <begin position="21"/>
        <end position="44"/>
    </location>
</feature>
<evidence type="ECO:0000256" key="4">
    <source>
        <dbReference type="ARBA" id="ARBA00022989"/>
    </source>
</evidence>
<comment type="caution">
    <text evidence="9">The sequence shown here is derived from an EMBL/GenBank/DDBJ whole genome shotgun (WGS) entry which is preliminary data.</text>
</comment>
<accession>A0A969WBN9</accession>
<evidence type="ECO:0000256" key="6">
    <source>
        <dbReference type="SAM" id="Phobius"/>
    </source>
</evidence>
<evidence type="ECO:0000256" key="5">
    <source>
        <dbReference type="ARBA" id="ARBA00023136"/>
    </source>
</evidence>
<organism evidence="9 10">
    <name type="scientific">Solimonas marina</name>
    <dbReference type="NCBI Taxonomy" id="2714601"/>
    <lineage>
        <taxon>Bacteria</taxon>
        <taxon>Pseudomonadati</taxon>
        <taxon>Pseudomonadota</taxon>
        <taxon>Gammaproteobacteria</taxon>
        <taxon>Nevskiales</taxon>
        <taxon>Nevskiaceae</taxon>
        <taxon>Solimonas</taxon>
    </lineage>
</organism>
<evidence type="ECO:0000313" key="10">
    <source>
        <dbReference type="Proteomes" id="UP000653472"/>
    </source>
</evidence>
<gene>
    <name evidence="9" type="ORF">G7Y82_16925</name>
</gene>
<dbReference type="GO" id="GO:0022857">
    <property type="term" value="F:transmembrane transporter activity"/>
    <property type="evidence" value="ECO:0007669"/>
    <property type="project" value="TreeGrafter"/>
</dbReference>
<dbReference type="InterPro" id="IPR003838">
    <property type="entry name" value="ABC3_permease_C"/>
</dbReference>
<keyword evidence="2" id="KW-1003">Cell membrane</keyword>
<dbReference type="Pfam" id="PF02687">
    <property type="entry name" value="FtsX"/>
    <property type="match status" value="1"/>
</dbReference>
<evidence type="ECO:0000256" key="1">
    <source>
        <dbReference type="ARBA" id="ARBA00004651"/>
    </source>
</evidence>
<proteinExistence type="predicted"/>
<dbReference type="InterPro" id="IPR050250">
    <property type="entry name" value="Macrolide_Exporter_MacB"/>
</dbReference>
<keyword evidence="3 6" id="KW-0812">Transmembrane</keyword>
<evidence type="ECO:0000256" key="2">
    <source>
        <dbReference type="ARBA" id="ARBA00022475"/>
    </source>
</evidence>
<keyword evidence="4 6" id="KW-1133">Transmembrane helix</keyword>
<evidence type="ECO:0000259" key="8">
    <source>
        <dbReference type="Pfam" id="PF12704"/>
    </source>
</evidence>
<name>A0A969WBN9_9GAMM</name>
<dbReference type="InterPro" id="IPR025857">
    <property type="entry name" value="MacB_PCD"/>
</dbReference>
<sequence length="433" mass="47721">MFRYYAWLAARSLRKNPALTALMVLAIGLGIGASITTLTVLRVLSGDPIPAKSAQLFYPQVDPRSINDYHPGEAPAEQVTYPDGMNLLKAKRADRQALMTGGGAVVLPDSAAIDPFSVDARYTTADFFAMFDVPFQYGGGWKATDDDAHARDVVISKSLNQKVFSGGNSVGKTLRIQSTDFRVVGVLDNWRPTPHFYDLNSARYSDYEEIFLPLSTAMELEFGRNGSMDCWDNTADGDQVHSPNCSWLQFWVELDSPDKVKAYKAFLNNYSDEQRSQGRFPRPNNVRLPNVMQWLDDQKVVPSDVRLQVWLSFGFLAVCLVNTIGLMLAKFLRRNGEIAVRRAIGAPRREIFAQFLVEAGAVGVAGAVIGLLLALLGLWGVRQQAADYASLAHIDPTMLLMTLLLAVITALLSGLLPAWRACQVTPALQLKSD</sequence>
<keyword evidence="10" id="KW-1185">Reference proteome</keyword>
<evidence type="ECO:0000256" key="3">
    <source>
        <dbReference type="ARBA" id="ARBA00022692"/>
    </source>
</evidence>
<dbReference type="Proteomes" id="UP000653472">
    <property type="component" value="Unassembled WGS sequence"/>
</dbReference>
<feature type="transmembrane region" description="Helical" evidence="6">
    <location>
        <begin position="352"/>
        <end position="379"/>
    </location>
</feature>
<comment type="subcellular location">
    <subcellularLocation>
        <location evidence="1">Cell membrane</location>
        <topology evidence="1">Multi-pass membrane protein</topology>
    </subcellularLocation>
</comment>
<feature type="domain" description="MacB-like periplasmic core" evidence="8">
    <location>
        <begin position="20"/>
        <end position="265"/>
    </location>
</feature>